<protein>
    <submittedName>
        <fullName evidence="5">2-oxoglutarate ferredoxin oxidoreductase subunit delta</fullName>
    </submittedName>
</protein>
<evidence type="ECO:0000256" key="2">
    <source>
        <dbReference type="ARBA" id="ARBA00023004"/>
    </source>
</evidence>
<dbReference type="PANTHER" id="PTHR43122:SF2">
    <property type="entry name" value="FERREDOXIN SUBUNIT OF PYRUVATE:FLAVODOXIN OXIDOREDUCTASE"/>
    <property type="match status" value="1"/>
</dbReference>
<dbReference type="PROSITE" id="PS00198">
    <property type="entry name" value="4FE4S_FER_1"/>
    <property type="match status" value="2"/>
</dbReference>
<dbReference type="PROSITE" id="PS51379">
    <property type="entry name" value="4FE4S_FER_2"/>
    <property type="match status" value="2"/>
</dbReference>
<keyword evidence="6" id="KW-1185">Reference proteome</keyword>
<dbReference type="InterPro" id="IPR017900">
    <property type="entry name" value="4Fe4S_Fe_S_CS"/>
</dbReference>
<dbReference type="Proteomes" id="UP000182321">
    <property type="component" value="Unassembled WGS sequence"/>
</dbReference>
<keyword evidence="3" id="KW-0411">Iron-sulfur</keyword>
<feature type="domain" description="4Fe-4S ferredoxin-type" evidence="4">
    <location>
        <begin position="4"/>
        <end position="33"/>
    </location>
</feature>
<reference evidence="6" key="1">
    <citation type="submission" date="2016-10" db="EMBL/GenBank/DDBJ databases">
        <authorList>
            <person name="Varghese N."/>
            <person name="Submissions S."/>
        </authorList>
    </citation>
    <scope>NUCLEOTIDE SEQUENCE [LARGE SCALE GENOMIC DNA]</scope>
    <source>
        <strain evidence="6">ACV-9</strain>
    </source>
</reference>
<evidence type="ECO:0000256" key="3">
    <source>
        <dbReference type="ARBA" id="ARBA00023014"/>
    </source>
</evidence>
<accession>A0A1H7KD04</accession>
<keyword evidence="2" id="KW-0408">Iron</keyword>
<evidence type="ECO:0000256" key="1">
    <source>
        <dbReference type="ARBA" id="ARBA00022723"/>
    </source>
</evidence>
<dbReference type="Pfam" id="PF12838">
    <property type="entry name" value="Fer4_7"/>
    <property type="match status" value="1"/>
</dbReference>
<dbReference type="SUPFAM" id="SSF54862">
    <property type="entry name" value="4Fe-4S ferredoxins"/>
    <property type="match status" value="1"/>
</dbReference>
<sequence>MAKFKVNVVAERCKSCGYCMKFCPKNVLEVGTEVNAKGYEYVVAARQDDCIGCLTCGRICPDGAIEIYKED</sequence>
<name>A0A1H7KD04_9FIRM</name>
<dbReference type="GO" id="GO:0051536">
    <property type="term" value="F:iron-sulfur cluster binding"/>
    <property type="evidence" value="ECO:0007669"/>
    <property type="project" value="UniProtKB-KW"/>
</dbReference>
<evidence type="ECO:0000313" key="5">
    <source>
        <dbReference type="EMBL" id="SEK83827.1"/>
    </source>
</evidence>
<organism evidence="5 6">
    <name type="scientific">Pseudobutyrivibrio ruminis</name>
    <dbReference type="NCBI Taxonomy" id="46206"/>
    <lineage>
        <taxon>Bacteria</taxon>
        <taxon>Bacillati</taxon>
        <taxon>Bacillota</taxon>
        <taxon>Clostridia</taxon>
        <taxon>Lachnospirales</taxon>
        <taxon>Lachnospiraceae</taxon>
        <taxon>Pseudobutyrivibrio</taxon>
    </lineage>
</organism>
<dbReference type="InterPro" id="IPR017896">
    <property type="entry name" value="4Fe4S_Fe-S-bd"/>
</dbReference>
<evidence type="ECO:0000259" key="4">
    <source>
        <dbReference type="PROSITE" id="PS51379"/>
    </source>
</evidence>
<dbReference type="EMBL" id="FNZX01000012">
    <property type="protein sequence ID" value="SEK83827.1"/>
    <property type="molecule type" value="Genomic_DNA"/>
</dbReference>
<dbReference type="AlphaFoldDB" id="A0A1H7KD04"/>
<feature type="domain" description="4Fe-4S ferredoxin-type" evidence="4">
    <location>
        <begin position="41"/>
        <end position="70"/>
    </location>
</feature>
<proteinExistence type="predicted"/>
<dbReference type="GO" id="GO:0046872">
    <property type="term" value="F:metal ion binding"/>
    <property type="evidence" value="ECO:0007669"/>
    <property type="project" value="UniProtKB-KW"/>
</dbReference>
<evidence type="ECO:0000313" key="6">
    <source>
        <dbReference type="Proteomes" id="UP000182321"/>
    </source>
</evidence>
<gene>
    <name evidence="5" type="ORF">SAMN02910377_01961</name>
</gene>
<dbReference type="Gene3D" id="3.30.70.20">
    <property type="match status" value="1"/>
</dbReference>
<keyword evidence="1" id="KW-0479">Metal-binding</keyword>
<dbReference type="PANTHER" id="PTHR43122">
    <property type="entry name" value="FERREDOXIN SUBUNIT OF PYRUVATE:FLAVODOXIN OXIDOREDUCTASE-RELATED"/>
    <property type="match status" value="1"/>
</dbReference>
<dbReference type="RefSeq" id="WP_074791453.1">
    <property type="nucleotide sequence ID" value="NZ_FNZX01000012.1"/>
</dbReference>